<organism evidence="6 7">
    <name type="scientific">Tigriopus californicus</name>
    <name type="common">Marine copepod</name>
    <dbReference type="NCBI Taxonomy" id="6832"/>
    <lineage>
        <taxon>Eukaryota</taxon>
        <taxon>Metazoa</taxon>
        <taxon>Ecdysozoa</taxon>
        <taxon>Arthropoda</taxon>
        <taxon>Crustacea</taxon>
        <taxon>Multicrustacea</taxon>
        <taxon>Hexanauplia</taxon>
        <taxon>Copepoda</taxon>
        <taxon>Harpacticoida</taxon>
        <taxon>Harpacticidae</taxon>
        <taxon>Tigriopus</taxon>
    </lineage>
</organism>
<keyword evidence="5" id="KW-0378">Hydrolase</keyword>
<keyword evidence="3" id="KW-0540">Nuclease</keyword>
<dbReference type="GO" id="GO:0006281">
    <property type="term" value="P:DNA repair"/>
    <property type="evidence" value="ECO:0007669"/>
    <property type="project" value="InterPro"/>
</dbReference>
<evidence type="ECO:0000256" key="1">
    <source>
        <dbReference type="ARBA" id="ARBA00004496"/>
    </source>
</evidence>
<dbReference type="Pfam" id="PF04493">
    <property type="entry name" value="Endonuclease_5"/>
    <property type="match status" value="1"/>
</dbReference>
<proteinExistence type="inferred from homology"/>
<evidence type="ECO:0008006" key="8">
    <source>
        <dbReference type="Google" id="ProtNLM"/>
    </source>
</evidence>
<reference evidence="6 7" key="1">
    <citation type="journal article" date="2018" name="Nat. Ecol. Evol.">
        <title>Genomic signatures of mitonuclear coevolution across populations of Tigriopus californicus.</title>
        <authorList>
            <person name="Barreto F.S."/>
            <person name="Watson E.T."/>
            <person name="Lima T.G."/>
            <person name="Willett C.S."/>
            <person name="Edmands S."/>
            <person name="Li W."/>
            <person name="Burton R.S."/>
        </authorList>
    </citation>
    <scope>NUCLEOTIDE SEQUENCE [LARGE SCALE GENOMIC DNA]</scope>
    <source>
        <strain evidence="6 7">San Diego</strain>
    </source>
</reference>
<sequence length="277" mass="30989">MDHQSKLDNNVTARRAAWDLERENLQQRLILPEENAEEEKLEGSLPNLVGGVDLSFVPGDESGACAAYVICQAPNYQQIIWQRTRMITLTAPYIPGYLAFREAEPLAQLIQEQKTERPELTPEMLLVDGNGLLHPHRFGLACHLGVLVDLPCIGVAKNLFQMSDEGILRDQQYHTGVRDLREPGQVFPLMDTSGRILGLALKTTAQSSKPVFVSVGHRVTLNTAKRVVLAVSTYRVPEPIRHADMISREFIRQRVNAEKVFNALAKPPPDPSRLRAD</sequence>
<dbReference type="EMBL" id="VCGU01000004">
    <property type="protein sequence ID" value="TRY76893.1"/>
    <property type="molecule type" value="Genomic_DNA"/>
</dbReference>
<comment type="caution">
    <text evidence="6">The sequence shown here is derived from an EMBL/GenBank/DDBJ whole genome shotgun (WGS) entry which is preliminary data.</text>
</comment>
<dbReference type="Proteomes" id="UP000318571">
    <property type="component" value="Chromosome 5"/>
</dbReference>
<dbReference type="OMA" id="CSIHRIP"/>
<gene>
    <name evidence="6" type="ORF">TCAL_09581</name>
</gene>
<dbReference type="PANTHER" id="PTHR28511">
    <property type="entry name" value="ENDONUCLEASE V"/>
    <property type="match status" value="1"/>
</dbReference>
<dbReference type="STRING" id="6832.A0A553PGT8"/>
<evidence type="ECO:0000256" key="2">
    <source>
        <dbReference type="ARBA" id="ARBA00022490"/>
    </source>
</evidence>
<dbReference type="PANTHER" id="PTHR28511:SF1">
    <property type="entry name" value="ENDONUCLEASE V"/>
    <property type="match status" value="1"/>
</dbReference>
<evidence type="ECO:0000313" key="7">
    <source>
        <dbReference type="Proteomes" id="UP000318571"/>
    </source>
</evidence>
<protein>
    <recommendedName>
        <fullName evidence="8">Endonuclease V</fullName>
    </recommendedName>
</protein>
<keyword evidence="4" id="KW-0255">Endonuclease</keyword>
<dbReference type="GO" id="GO:0016891">
    <property type="term" value="F:RNA endonuclease activity producing 5'-phosphomonoesters, hydrolytic mechanism"/>
    <property type="evidence" value="ECO:0007669"/>
    <property type="project" value="TreeGrafter"/>
</dbReference>
<dbReference type="AlphaFoldDB" id="A0A553PGT8"/>
<dbReference type="InterPro" id="IPR007581">
    <property type="entry name" value="Endonuclease-V"/>
</dbReference>
<evidence type="ECO:0000313" key="6">
    <source>
        <dbReference type="EMBL" id="TRY76893.1"/>
    </source>
</evidence>
<evidence type="ECO:0000256" key="4">
    <source>
        <dbReference type="ARBA" id="ARBA00022759"/>
    </source>
</evidence>
<dbReference type="OrthoDB" id="20018at2759"/>
<comment type="subcellular location">
    <subcellularLocation>
        <location evidence="1">Cytoplasm</location>
    </subcellularLocation>
</comment>
<dbReference type="HAMAP" id="MF_00801">
    <property type="entry name" value="Endonuclease_5"/>
    <property type="match status" value="1"/>
</dbReference>
<evidence type="ECO:0000256" key="3">
    <source>
        <dbReference type="ARBA" id="ARBA00022722"/>
    </source>
</evidence>
<keyword evidence="7" id="KW-1185">Reference proteome</keyword>
<evidence type="ECO:0000256" key="5">
    <source>
        <dbReference type="ARBA" id="ARBA00022801"/>
    </source>
</evidence>
<accession>A0A553PGT8</accession>
<keyword evidence="2" id="KW-0963">Cytoplasm</keyword>
<name>A0A553PGT8_TIGCA</name>
<dbReference type="GO" id="GO:0005737">
    <property type="term" value="C:cytoplasm"/>
    <property type="evidence" value="ECO:0007669"/>
    <property type="project" value="UniProtKB-SubCell"/>
</dbReference>
<dbReference type="GO" id="GO:0005730">
    <property type="term" value="C:nucleolus"/>
    <property type="evidence" value="ECO:0007669"/>
    <property type="project" value="TreeGrafter"/>
</dbReference>
<dbReference type="Gene3D" id="3.30.2170.10">
    <property type="entry name" value="archaeoglobus fulgidus dsm 4304 superfamily"/>
    <property type="match status" value="1"/>
</dbReference>
<dbReference type="CDD" id="cd06559">
    <property type="entry name" value="Endonuclease_V"/>
    <property type="match status" value="1"/>
</dbReference>
<dbReference type="GO" id="GO:0003727">
    <property type="term" value="F:single-stranded RNA binding"/>
    <property type="evidence" value="ECO:0007669"/>
    <property type="project" value="TreeGrafter"/>
</dbReference>